<evidence type="ECO:0000313" key="3">
    <source>
        <dbReference type="Proteomes" id="UP000009319"/>
    </source>
</evidence>
<dbReference type="AlphaFoldDB" id="K0PW23"/>
<dbReference type="EMBL" id="CANI01000015">
    <property type="protein sequence ID" value="CCM75427.1"/>
    <property type="molecule type" value="Genomic_DNA"/>
</dbReference>
<name>K0PW23_9HYPH</name>
<evidence type="ECO:0000256" key="1">
    <source>
        <dbReference type="SAM" id="MobiDB-lite"/>
    </source>
</evidence>
<dbReference type="HOGENOM" id="CLU_2481154_0_0_5"/>
<comment type="caution">
    <text evidence="2">The sequence shown here is derived from an EMBL/GenBank/DDBJ whole genome shotgun (WGS) entry which is preliminary data.</text>
</comment>
<organism evidence="2 3">
    <name type="scientific">Rhizobium mesoamericanum STM3625</name>
    <dbReference type="NCBI Taxonomy" id="1211777"/>
    <lineage>
        <taxon>Bacteria</taxon>
        <taxon>Pseudomonadati</taxon>
        <taxon>Pseudomonadota</taxon>
        <taxon>Alphaproteobacteria</taxon>
        <taxon>Hyphomicrobiales</taxon>
        <taxon>Rhizobiaceae</taxon>
        <taxon>Rhizobium/Agrobacterium group</taxon>
        <taxon>Rhizobium</taxon>
    </lineage>
</organism>
<accession>K0PW23</accession>
<keyword evidence="3" id="KW-1185">Reference proteome</keyword>
<proteinExistence type="predicted"/>
<reference evidence="2 3" key="1">
    <citation type="journal article" date="2013" name="Genome Announc.">
        <title>Draft Genome Sequence of Rhizobium mesoamericanum STM3625, a Nitrogen-Fixing Symbiont of Mimosa pudica Isolated in French Guiana (South America).</title>
        <authorList>
            <person name="Moulin L."/>
            <person name="Mornico D."/>
            <person name="Melkonian R."/>
            <person name="Klonowska A."/>
        </authorList>
    </citation>
    <scope>NUCLEOTIDE SEQUENCE [LARGE SCALE GENOMIC DNA]</scope>
    <source>
        <strain evidence="2 3">STM3625</strain>
    </source>
</reference>
<evidence type="ECO:0000313" key="2">
    <source>
        <dbReference type="EMBL" id="CCM75427.1"/>
    </source>
</evidence>
<gene>
    <name evidence="2" type="ORF">BN77_2580</name>
</gene>
<feature type="region of interest" description="Disordered" evidence="1">
    <location>
        <begin position="1"/>
        <end position="26"/>
    </location>
</feature>
<dbReference type="Proteomes" id="UP000009319">
    <property type="component" value="Unassembled WGS sequence"/>
</dbReference>
<protein>
    <submittedName>
        <fullName evidence="2">Uncharacterized protein</fullName>
    </submittedName>
</protein>
<sequence>MHERPSLGLKPSSQARFIESPGTYPDAEPYDVGMFEQAETIAARLISAPAATNTRYLLIHFSLPGAVCHCRPQCITSSGRCEGITDR</sequence>